<evidence type="ECO:0000313" key="3">
    <source>
        <dbReference type="Proteomes" id="UP000553766"/>
    </source>
</evidence>
<comment type="caution">
    <text evidence="2">The sequence shown here is derived from an EMBL/GenBank/DDBJ whole genome shotgun (WGS) entry which is preliminary data.</text>
</comment>
<dbReference type="EMBL" id="JACIJS010000001">
    <property type="protein sequence ID" value="MBB5514289.1"/>
    <property type="molecule type" value="Genomic_DNA"/>
</dbReference>
<protein>
    <submittedName>
        <fullName evidence="2">Putative membrane protein YdjX (TVP38/TMEM64 family)</fullName>
    </submittedName>
</protein>
<accession>A0A840WGM6</accession>
<gene>
    <name evidence="2" type="ORF">FHS89_000287</name>
</gene>
<feature type="transmembrane region" description="Helical" evidence="1">
    <location>
        <begin position="63"/>
        <end position="83"/>
    </location>
</feature>
<proteinExistence type="predicted"/>
<dbReference type="RefSeq" id="WP_184007718.1">
    <property type="nucleotide sequence ID" value="NZ_JACIJS010000001.1"/>
</dbReference>
<keyword evidence="1" id="KW-0472">Membrane</keyword>
<evidence type="ECO:0000313" key="2">
    <source>
        <dbReference type="EMBL" id="MBB5514289.1"/>
    </source>
</evidence>
<name>A0A840WGM6_9RHOB</name>
<evidence type="ECO:0000256" key="1">
    <source>
        <dbReference type="SAM" id="Phobius"/>
    </source>
</evidence>
<feature type="transmembrane region" description="Helical" evidence="1">
    <location>
        <begin position="174"/>
        <end position="198"/>
    </location>
</feature>
<keyword evidence="1" id="KW-0812">Transmembrane</keyword>
<keyword evidence="1" id="KW-1133">Transmembrane helix</keyword>
<organism evidence="2 3">
    <name type="scientific">Rubricella aquisinus</name>
    <dbReference type="NCBI Taxonomy" id="2028108"/>
    <lineage>
        <taxon>Bacteria</taxon>
        <taxon>Pseudomonadati</taxon>
        <taxon>Pseudomonadota</taxon>
        <taxon>Alphaproteobacteria</taxon>
        <taxon>Rhodobacterales</taxon>
        <taxon>Paracoccaceae</taxon>
        <taxon>Rubricella</taxon>
    </lineage>
</organism>
<dbReference type="Proteomes" id="UP000553766">
    <property type="component" value="Unassembled WGS sequence"/>
</dbReference>
<sequence length="244" mass="25856">MKRPADLPGQDGLTLGRAVWKRILAACLILLLCVLVGLVVHFRGQLPSLDDIARWSMNAAQGHWLLILLIVAYALLLAVPFIPGAELGIAIMVLFGANAAPVVLLATVLGLFIAFAVGRSVPEHRLLAILDRLGLQERGHFLSARNHPDLSEHDRLCALFQHNRVARLLLNWRYLAIAALLNLPGNVVVGGGGGISLLAGASRAFSPVPFTIAVALAASPIPLAVFFFGTGILGDGLIGLAKNT</sequence>
<keyword evidence="3" id="KW-1185">Reference proteome</keyword>
<feature type="transmembrane region" description="Helical" evidence="1">
    <location>
        <begin position="210"/>
        <end position="233"/>
    </location>
</feature>
<feature type="transmembrane region" description="Helical" evidence="1">
    <location>
        <begin position="89"/>
        <end position="117"/>
    </location>
</feature>
<dbReference type="AlphaFoldDB" id="A0A840WGM6"/>
<feature type="transmembrane region" description="Helical" evidence="1">
    <location>
        <begin position="23"/>
        <end position="42"/>
    </location>
</feature>
<reference evidence="2 3" key="1">
    <citation type="submission" date="2020-08" db="EMBL/GenBank/DDBJ databases">
        <title>Genomic Encyclopedia of Type Strains, Phase IV (KMG-IV): sequencing the most valuable type-strain genomes for metagenomic binning, comparative biology and taxonomic classification.</title>
        <authorList>
            <person name="Goeker M."/>
        </authorList>
    </citation>
    <scope>NUCLEOTIDE SEQUENCE [LARGE SCALE GENOMIC DNA]</scope>
    <source>
        <strain evidence="2 3">DSM 103377</strain>
    </source>
</reference>